<dbReference type="EMBL" id="BARU01003655">
    <property type="protein sequence ID" value="GAH25983.1"/>
    <property type="molecule type" value="Genomic_DNA"/>
</dbReference>
<protein>
    <submittedName>
        <fullName evidence="1">Uncharacterized protein</fullName>
    </submittedName>
</protein>
<organism evidence="1">
    <name type="scientific">marine sediment metagenome</name>
    <dbReference type="NCBI Taxonomy" id="412755"/>
    <lineage>
        <taxon>unclassified sequences</taxon>
        <taxon>metagenomes</taxon>
        <taxon>ecological metagenomes</taxon>
    </lineage>
</organism>
<reference evidence="1" key="1">
    <citation type="journal article" date="2014" name="Front. Microbiol.">
        <title>High frequency of phylogenetically diverse reductive dehalogenase-homologous genes in deep subseafloor sedimentary metagenomes.</title>
        <authorList>
            <person name="Kawai M."/>
            <person name="Futagami T."/>
            <person name="Toyoda A."/>
            <person name="Takaki Y."/>
            <person name="Nishi S."/>
            <person name="Hori S."/>
            <person name="Arai W."/>
            <person name="Tsubouchi T."/>
            <person name="Morono Y."/>
            <person name="Uchiyama I."/>
            <person name="Ito T."/>
            <person name="Fujiyama A."/>
            <person name="Inagaki F."/>
            <person name="Takami H."/>
        </authorList>
    </citation>
    <scope>NUCLEOTIDE SEQUENCE</scope>
    <source>
        <strain evidence="1">Expedition CK06-06</strain>
    </source>
</reference>
<accession>X1FZ26</accession>
<feature type="non-terminal residue" evidence="1">
    <location>
        <position position="182"/>
    </location>
</feature>
<evidence type="ECO:0000313" key="1">
    <source>
        <dbReference type="EMBL" id="GAH25983.1"/>
    </source>
</evidence>
<dbReference type="AlphaFoldDB" id="X1FZ26"/>
<proteinExistence type="predicted"/>
<name>X1FZ26_9ZZZZ</name>
<comment type="caution">
    <text evidence="1">The sequence shown here is derived from an EMBL/GenBank/DDBJ whole genome shotgun (WGS) entry which is preliminary data.</text>
</comment>
<gene>
    <name evidence="1" type="ORF">S03H2_07782</name>
</gene>
<sequence length="182" mass="21055">MLHKNGKLYELKGFEIASVHKLLHLPIRLVYTGEQITPNKENPLPDKPAGINIPLKASIKTPVGFVEWIYSENIIRDAKGNVKYVPHTMPFTGNKLLTEYDIELIWFILFCCPYCKNNELEREQKRRPRFEIEDAVTKAKILAGHKRLMARVNTMLYDLDVGLNEEDLRKIAKAYFIKNVDG</sequence>